<comment type="caution">
    <text evidence="3">The sequence shown here is derived from an EMBL/GenBank/DDBJ whole genome shotgun (WGS) entry which is preliminary data.</text>
</comment>
<dbReference type="AlphaFoldDB" id="A0A937FAB6"/>
<dbReference type="RefSeq" id="WP_202765837.1">
    <property type="nucleotide sequence ID" value="NZ_JAESWA010000005.1"/>
</dbReference>
<evidence type="ECO:0000313" key="3">
    <source>
        <dbReference type="EMBL" id="MBL4930455.1"/>
    </source>
</evidence>
<reference evidence="3" key="1">
    <citation type="submission" date="2021-01" db="EMBL/GenBank/DDBJ databases">
        <title>Genome public.</title>
        <authorList>
            <person name="Liu C."/>
            <person name="Sun Q."/>
        </authorList>
    </citation>
    <scope>NUCLEOTIDE SEQUENCE</scope>
    <source>
        <strain evidence="3">YIM B02565</strain>
    </source>
</reference>
<keyword evidence="4" id="KW-1185">Reference proteome</keyword>
<dbReference type="Gene3D" id="3.90.79.10">
    <property type="entry name" value="Nucleoside Triphosphate Pyrophosphohydrolase"/>
    <property type="match status" value="1"/>
</dbReference>
<sequence>MSWVNDIERYNPYNEQEKKDKEMMLYYINAFENVLTRENEIAHMTSSAFVLNKERDKVLMIYHNIYDSWGWTGGHSDGEKDLLAVAIREAREETGIRIANPITTEIFSIDILPVVGHVKNGNYVSAHLHLSVTFLLEADEEEELVIKEDENSGVKWIPLDEVVDASNEPHMKKVYSKIISKIKLL</sequence>
<organism evidence="3 4">
    <name type="scientific">Clostridium paridis</name>
    <dbReference type="NCBI Taxonomy" id="2803863"/>
    <lineage>
        <taxon>Bacteria</taxon>
        <taxon>Bacillati</taxon>
        <taxon>Bacillota</taxon>
        <taxon>Clostridia</taxon>
        <taxon>Eubacteriales</taxon>
        <taxon>Clostridiaceae</taxon>
        <taxon>Clostridium</taxon>
    </lineage>
</organism>
<dbReference type="PANTHER" id="PTHR43736:SF1">
    <property type="entry name" value="DIHYDRONEOPTERIN TRIPHOSPHATE DIPHOSPHATASE"/>
    <property type="match status" value="1"/>
</dbReference>
<dbReference type="Pfam" id="PF00293">
    <property type="entry name" value="NUDIX"/>
    <property type="match status" value="1"/>
</dbReference>
<dbReference type="PROSITE" id="PS51462">
    <property type="entry name" value="NUDIX"/>
    <property type="match status" value="1"/>
</dbReference>
<dbReference type="EMBL" id="JAESWA010000005">
    <property type="protein sequence ID" value="MBL4930455.1"/>
    <property type="molecule type" value="Genomic_DNA"/>
</dbReference>
<keyword evidence="3" id="KW-0378">Hydrolase</keyword>
<accession>A0A937FAB6</accession>
<evidence type="ECO:0000256" key="1">
    <source>
        <dbReference type="ARBA" id="ARBA00005582"/>
    </source>
</evidence>
<protein>
    <submittedName>
        <fullName evidence="3">NUDIX hydrolase</fullName>
    </submittedName>
</protein>
<name>A0A937FAB6_9CLOT</name>
<evidence type="ECO:0000259" key="2">
    <source>
        <dbReference type="PROSITE" id="PS51462"/>
    </source>
</evidence>
<feature type="domain" description="Nudix hydrolase" evidence="2">
    <location>
        <begin position="41"/>
        <end position="180"/>
    </location>
</feature>
<gene>
    <name evidence="3" type="ORF">JK634_01335</name>
</gene>
<dbReference type="GO" id="GO:0016787">
    <property type="term" value="F:hydrolase activity"/>
    <property type="evidence" value="ECO:0007669"/>
    <property type="project" value="UniProtKB-KW"/>
</dbReference>
<dbReference type="Proteomes" id="UP000623681">
    <property type="component" value="Unassembled WGS sequence"/>
</dbReference>
<dbReference type="InterPro" id="IPR015797">
    <property type="entry name" value="NUDIX_hydrolase-like_dom_sf"/>
</dbReference>
<evidence type="ECO:0000313" key="4">
    <source>
        <dbReference type="Proteomes" id="UP000623681"/>
    </source>
</evidence>
<dbReference type="PANTHER" id="PTHR43736">
    <property type="entry name" value="ADP-RIBOSE PYROPHOSPHATASE"/>
    <property type="match status" value="1"/>
</dbReference>
<dbReference type="InterPro" id="IPR000086">
    <property type="entry name" value="NUDIX_hydrolase_dom"/>
</dbReference>
<proteinExistence type="inferred from homology"/>
<dbReference type="CDD" id="cd03674">
    <property type="entry name" value="NUDIX_Hydrolase"/>
    <property type="match status" value="1"/>
</dbReference>
<comment type="similarity">
    <text evidence="1">Belongs to the Nudix hydrolase family.</text>
</comment>
<dbReference type="SUPFAM" id="SSF55811">
    <property type="entry name" value="Nudix"/>
    <property type="match status" value="1"/>
</dbReference>